<keyword evidence="1" id="KW-0732">Signal</keyword>
<dbReference type="Proteomes" id="UP000813824">
    <property type="component" value="Unassembled WGS sequence"/>
</dbReference>
<dbReference type="AlphaFoldDB" id="A0A8K0UWV1"/>
<evidence type="ECO:0000256" key="1">
    <source>
        <dbReference type="SAM" id="SignalP"/>
    </source>
</evidence>
<feature type="signal peptide" evidence="1">
    <location>
        <begin position="1"/>
        <end position="18"/>
    </location>
</feature>
<sequence length="129" mass="14246">MSQLSVSLIAAHIRLSWASLQRGFRCPQTHVCPSCPQLTRRQNTVLSTTRSSHSDVPSRGSRTLPIHPITSNLHHPFQSGRSADADSTLATLLFRIITLADSDPSYQGPPQFLFRPCVLKSTSFSLSYP</sequence>
<reference evidence="2" key="1">
    <citation type="journal article" date="2021" name="New Phytol.">
        <title>Evolutionary innovations through gain and loss of genes in the ectomycorrhizal Boletales.</title>
        <authorList>
            <person name="Wu G."/>
            <person name="Miyauchi S."/>
            <person name="Morin E."/>
            <person name="Kuo A."/>
            <person name="Drula E."/>
            <person name="Varga T."/>
            <person name="Kohler A."/>
            <person name="Feng B."/>
            <person name="Cao Y."/>
            <person name="Lipzen A."/>
            <person name="Daum C."/>
            <person name="Hundley H."/>
            <person name="Pangilinan J."/>
            <person name="Johnson J."/>
            <person name="Barry K."/>
            <person name="LaButti K."/>
            <person name="Ng V."/>
            <person name="Ahrendt S."/>
            <person name="Min B."/>
            <person name="Choi I.G."/>
            <person name="Park H."/>
            <person name="Plett J.M."/>
            <person name="Magnuson J."/>
            <person name="Spatafora J.W."/>
            <person name="Nagy L.G."/>
            <person name="Henrissat B."/>
            <person name="Grigoriev I.V."/>
            <person name="Yang Z.L."/>
            <person name="Xu J."/>
            <person name="Martin F.M."/>
        </authorList>
    </citation>
    <scope>NUCLEOTIDE SEQUENCE</scope>
    <source>
        <strain evidence="2">KKN 215</strain>
    </source>
</reference>
<dbReference type="EMBL" id="JAEVFJ010000003">
    <property type="protein sequence ID" value="KAH8106278.1"/>
    <property type="molecule type" value="Genomic_DNA"/>
</dbReference>
<organism evidence="2 3">
    <name type="scientific">Cristinia sonorae</name>
    <dbReference type="NCBI Taxonomy" id="1940300"/>
    <lineage>
        <taxon>Eukaryota</taxon>
        <taxon>Fungi</taxon>
        <taxon>Dikarya</taxon>
        <taxon>Basidiomycota</taxon>
        <taxon>Agaricomycotina</taxon>
        <taxon>Agaricomycetes</taxon>
        <taxon>Agaricomycetidae</taxon>
        <taxon>Agaricales</taxon>
        <taxon>Pleurotineae</taxon>
        <taxon>Stephanosporaceae</taxon>
        <taxon>Cristinia</taxon>
    </lineage>
</organism>
<name>A0A8K0UWV1_9AGAR</name>
<proteinExistence type="predicted"/>
<gene>
    <name evidence="2" type="ORF">BXZ70DRAFT_918969</name>
</gene>
<keyword evidence="3" id="KW-1185">Reference proteome</keyword>
<feature type="chain" id="PRO_5035474879" evidence="1">
    <location>
        <begin position="19"/>
        <end position="129"/>
    </location>
</feature>
<evidence type="ECO:0000313" key="2">
    <source>
        <dbReference type="EMBL" id="KAH8106278.1"/>
    </source>
</evidence>
<evidence type="ECO:0000313" key="3">
    <source>
        <dbReference type="Proteomes" id="UP000813824"/>
    </source>
</evidence>
<protein>
    <submittedName>
        <fullName evidence="2">Uncharacterized protein</fullName>
    </submittedName>
</protein>
<comment type="caution">
    <text evidence="2">The sequence shown here is derived from an EMBL/GenBank/DDBJ whole genome shotgun (WGS) entry which is preliminary data.</text>
</comment>
<accession>A0A8K0UWV1</accession>